<reference evidence="1 2" key="1">
    <citation type="journal article" date="2019" name="Sci. Rep.">
        <title>Orb-weaving spider Araneus ventricosus genome elucidates the spidroin gene catalogue.</title>
        <authorList>
            <person name="Kono N."/>
            <person name="Nakamura H."/>
            <person name="Ohtoshi R."/>
            <person name="Moran D.A.P."/>
            <person name="Shinohara A."/>
            <person name="Yoshida Y."/>
            <person name="Fujiwara M."/>
            <person name="Mori M."/>
            <person name="Tomita M."/>
            <person name="Arakawa K."/>
        </authorList>
    </citation>
    <scope>NUCLEOTIDE SEQUENCE [LARGE SCALE GENOMIC DNA]</scope>
</reference>
<dbReference type="EMBL" id="BGPR01031039">
    <property type="protein sequence ID" value="GBO03885.1"/>
    <property type="molecule type" value="Genomic_DNA"/>
</dbReference>
<evidence type="ECO:0000313" key="1">
    <source>
        <dbReference type="EMBL" id="GBO03885.1"/>
    </source>
</evidence>
<comment type="caution">
    <text evidence="1">The sequence shown here is derived from an EMBL/GenBank/DDBJ whole genome shotgun (WGS) entry which is preliminary data.</text>
</comment>
<accession>A0A4Y2TTC1</accession>
<sequence length="94" mass="10756">MARAENGEKPFCQQNRFKPSNIRKKSGKKRIFFTVQRNQYLSALRRLAVLFHVTCIAPVVKKLKNFPTVGVDHWENGSFVVGRPGRLRSAERAA</sequence>
<organism evidence="1 2">
    <name type="scientific">Araneus ventricosus</name>
    <name type="common">Orbweaver spider</name>
    <name type="synonym">Epeira ventricosa</name>
    <dbReference type="NCBI Taxonomy" id="182803"/>
    <lineage>
        <taxon>Eukaryota</taxon>
        <taxon>Metazoa</taxon>
        <taxon>Ecdysozoa</taxon>
        <taxon>Arthropoda</taxon>
        <taxon>Chelicerata</taxon>
        <taxon>Arachnida</taxon>
        <taxon>Araneae</taxon>
        <taxon>Araneomorphae</taxon>
        <taxon>Entelegynae</taxon>
        <taxon>Araneoidea</taxon>
        <taxon>Araneidae</taxon>
        <taxon>Araneus</taxon>
    </lineage>
</organism>
<name>A0A4Y2TTC1_ARAVE</name>
<proteinExistence type="predicted"/>
<keyword evidence="2" id="KW-1185">Reference proteome</keyword>
<dbReference type="Proteomes" id="UP000499080">
    <property type="component" value="Unassembled WGS sequence"/>
</dbReference>
<gene>
    <name evidence="1" type="ORF">AVEN_62409_1</name>
</gene>
<dbReference type="AlphaFoldDB" id="A0A4Y2TTC1"/>
<protein>
    <submittedName>
        <fullName evidence="1">Uncharacterized protein</fullName>
    </submittedName>
</protein>
<evidence type="ECO:0000313" key="2">
    <source>
        <dbReference type="Proteomes" id="UP000499080"/>
    </source>
</evidence>